<feature type="compositionally biased region" description="Basic and acidic residues" evidence="5">
    <location>
        <begin position="765"/>
        <end position="777"/>
    </location>
</feature>
<dbReference type="EMBL" id="JARPOI010000010">
    <property type="protein sequence ID" value="KAJ9170231.1"/>
    <property type="molecule type" value="Genomic_DNA"/>
</dbReference>
<feature type="compositionally biased region" description="Polar residues" evidence="5">
    <location>
        <begin position="686"/>
        <end position="701"/>
    </location>
</feature>
<feature type="region of interest" description="Disordered" evidence="5">
    <location>
        <begin position="1"/>
        <end position="167"/>
    </location>
</feature>
<comment type="caution">
    <text evidence="7">The sequence shown here is derived from an EMBL/GenBank/DDBJ whole genome shotgun (WGS) entry which is preliminary data.</text>
</comment>
<keyword evidence="8" id="KW-1185">Reference proteome</keyword>
<reference evidence="7 8" key="1">
    <citation type="journal article" date="2023" name="Plant Biotechnol. J.">
        <title>Chromosome-level wild Hevea brasiliensis genome provides new tools for genomic-assisted breeding and valuable loci to elevate rubber yield.</title>
        <authorList>
            <person name="Cheng H."/>
            <person name="Song X."/>
            <person name="Hu Y."/>
            <person name="Wu T."/>
            <person name="Yang Q."/>
            <person name="An Z."/>
            <person name="Feng S."/>
            <person name="Deng Z."/>
            <person name="Wu W."/>
            <person name="Zeng X."/>
            <person name="Tu M."/>
            <person name="Wang X."/>
            <person name="Huang H."/>
        </authorList>
    </citation>
    <scope>NUCLEOTIDE SEQUENCE [LARGE SCALE GENOMIC DNA]</scope>
    <source>
        <strain evidence="7">MT/VB/25A 57/8</strain>
    </source>
</reference>
<organism evidence="7 8">
    <name type="scientific">Hevea brasiliensis</name>
    <name type="common">Para rubber tree</name>
    <name type="synonym">Siphonia brasiliensis</name>
    <dbReference type="NCBI Taxonomy" id="3981"/>
    <lineage>
        <taxon>Eukaryota</taxon>
        <taxon>Viridiplantae</taxon>
        <taxon>Streptophyta</taxon>
        <taxon>Embryophyta</taxon>
        <taxon>Tracheophyta</taxon>
        <taxon>Spermatophyta</taxon>
        <taxon>Magnoliopsida</taxon>
        <taxon>eudicotyledons</taxon>
        <taxon>Gunneridae</taxon>
        <taxon>Pentapetalae</taxon>
        <taxon>rosids</taxon>
        <taxon>fabids</taxon>
        <taxon>Malpighiales</taxon>
        <taxon>Euphorbiaceae</taxon>
        <taxon>Crotonoideae</taxon>
        <taxon>Micrandreae</taxon>
        <taxon>Hevea</taxon>
    </lineage>
</organism>
<feature type="compositionally biased region" description="Basic residues" evidence="5">
    <location>
        <begin position="134"/>
        <end position="150"/>
    </location>
</feature>
<dbReference type="PANTHER" id="PTHR36886">
    <property type="entry name" value="PROTEIN FRIGIDA-ESSENTIAL 1"/>
    <property type="match status" value="1"/>
</dbReference>
<sequence length="885" mass="98281">MTEIDAAFGKMSRSGRRRGSKWDLKEESRIPFDSVHDNAWPGEASLSFHERESEHGWHSPEGASGNRAKWSVREPLPGRRGSRRDDSIDEDPNKSLKPMPTWDGDENYGTRMSPGLDEWRQQNRHSSPRNEWKRSRRGRSQSRSRSRSRSRSPVCGFGQESGLCDRSRSRSGLSAQLCKDFAAGRCRRGNHCQFLHQGTQSYEDGWERHRKTVTSKYTTPHESREYSSGSGRSTDCCNVFLKGDCRRVACCRFSHHVASNAAAKGSSNEVIRQRNNDRRHRDASLERQGDRETFRAANVPCKFFAAGNCRNGKYCRFSHQDLAHGSPDRSQDGRHSLVRNTDDPEKLWNVPKWASTSASDTGKLSGHKNDTVVAPDQRGSTRSVDGGWGHCLEEDKTLGDRPVEHKMVKSETALTWKAENASDNMLASEQRACGENWLGDMDMSPEWNYIVTHPKCIDKQEPALTNCNASITQVSGHAHDATAVMPSLINESSAKHQDYNLREVVANALPRDDNSVTGKTASSHASVYANIMSAQSFDQNGMNSNVLPLPCLNVVGQGQLTISSSGDNVNPQNQMLLQEGRTINKPDNGEANASQVNSGVSKTQKVSSEQLTQLTNISSSLAQLLANGQQLPHLSVHNNTEISSYANSVALVKPDSAVTTESNQKVGLRKQYNPICDNIAPEKHVVNNNPPGFSPNLVRQKNISDGKPEMPSKSFSPSVVGPPNGGGYNQYRSLQEPSSKSCQLNEMEPGSNSKVTKENNGAVTEESRELEEDKTAQENDPLENIDGDDKTDEGRKSKDVKGIRAFKFALVEFVKELLKPTWKEGQLSKDAYKNIVKKVVDKVIGSMQGASIPQTPEKIQHYLSFSKPRLTKLVQAYVEKFQKDK</sequence>
<feature type="region of interest" description="Disordered" evidence="5">
    <location>
        <begin position="262"/>
        <end position="291"/>
    </location>
</feature>
<dbReference type="Gene3D" id="3.30.1370.210">
    <property type="match status" value="1"/>
</dbReference>
<feature type="compositionally biased region" description="Basic and acidic residues" evidence="5">
    <location>
        <begin position="271"/>
        <end position="291"/>
    </location>
</feature>
<feature type="domain" description="C3H1-type" evidence="6">
    <location>
        <begin position="295"/>
        <end position="322"/>
    </location>
</feature>
<feature type="zinc finger region" description="C3H1-type" evidence="4">
    <location>
        <begin position="295"/>
        <end position="322"/>
    </location>
</feature>
<evidence type="ECO:0000256" key="2">
    <source>
        <dbReference type="ARBA" id="ARBA00022771"/>
    </source>
</evidence>
<evidence type="ECO:0000313" key="8">
    <source>
        <dbReference type="Proteomes" id="UP001174677"/>
    </source>
</evidence>
<gene>
    <name evidence="7" type="ORF">P3X46_018355</name>
</gene>
<dbReference type="InterPro" id="IPR000571">
    <property type="entry name" value="Znf_CCCH"/>
</dbReference>
<feature type="compositionally biased region" description="Basic and acidic residues" evidence="5">
    <location>
        <begin position="83"/>
        <end position="94"/>
    </location>
</feature>
<dbReference type="Gene3D" id="1.20.120.1350">
    <property type="entry name" value="Pneumovirus matrix protein 2 (M2), zinc-binding domain"/>
    <property type="match status" value="1"/>
</dbReference>
<dbReference type="InterPro" id="IPR057031">
    <property type="entry name" value="SFR19-like_C"/>
</dbReference>
<dbReference type="Pfam" id="PF23030">
    <property type="entry name" value="SCAF11-like_C"/>
    <property type="match status" value="1"/>
</dbReference>
<evidence type="ECO:0000256" key="3">
    <source>
        <dbReference type="ARBA" id="ARBA00022833"/>
    </source>
</evidence>
<feature type="compositionally biased region" description="Basic and acidic residues" evidence="5">
    <location>
        <begin position="323"/>
        <end position="346"/>
    </location>
</feature>
<feature type="domain" description="C3H1-type" evidence="6">
    <location>
        <begin position="172"/>
        <end position="199"/>
    </location>
</feature>
<keyword evidence="1 4" id="KW-0479">Metal-binding</keyword>
<feature type="compositionally biased region" description="Basic and acidic residues" evidence="5">
    <location>
        <begin position="20"/>
        <end position="36"/>
    </location>
</feature>
<proteinExistence type="predicted"/>
<dbReference type="InterPro" id="IPR036855">
    <property type="entry name" value="Znf_CCCH_sf"/>
</dbReference>
<evidence type="ECO:0000259" key="6">
    <source>
        <dbReference type="PROSITE" id="PS50103"/>
    </source>
</evidence>
<dbReference type="PANTHER" id="PTHR36886:SF8">
    <property type="entry name" value="ZINC FINGER CCCH DOMAIN-CONTAINING PROTEIN 38"/>
    <property type="match status" value="1"/>
</dbReference>
<evidence type="ECO:0000313" key="7">
    <source>
        <dbReference type="EMBL" id="KAJ9170231.1"/>
    </source>
</evidence>
<dbReference type="InterPro" id="IPR052650">
    <property type="entry name" value="Zinc_finger_CCCH"/>
</dbReference>
<feature type="compositionally biased region" description="Basic and acidic residues" evidence="5">
    <location>
        <begin position="48"/>
        <end position="58"/>
    </location>
</feature>
<dbReference type="Proteomes" id="UP001174677">
    <property type="component" value="Chromosome 10"/>
</dbReference>
<dbReference type="SMART" id="SM00356">
    <property type="entry name" value="ZnF_C3H1"/>
    <property type="match status" value="3"/>
</dbReference>
<feature type="region of interest" description="Disordered" evidence="5">
    <location>
        <begin position="686"/>
        <end position="798"/>
    </location>
</feature>
<evidence type="ECO:0000256" key="5">
    <source>
        <dbReference type="SAM" id="MobiDB-lite"/>
    </source>
</evidence>
<evidence type="ECO:0000256" key="4">
    <source>
        <dbReference type="PROSITE-ProRule" id="PRU00723"/>
    </source>
</evidence>
<evidence type="ECO:0000256" key="1">
    <source>
        <dbReference type="ARBA" id="ARBA00022723"/>
    </source>
</evidence>
<protein>
    <recommendedName>
        <fullName evidence="6">C3H1-type domain-containing protein</fullName>
    </recommendedName>
</protein>
<dbReference type="SUPFAM" id="SSF90229">
    <property type="entry name" value="CCCH zinc finger"/>
    <property type="match status" value="2"/>
</dbReference>
<dbReference type="PROSITE" id="PS50103">
    <property type="entry name" value="ZF_C3H1"/>
    <property type="match status" value="3"/>
</dbReference>
<name>A0ABQ9LQF5_HEVBR</name>
<feature type="region of interest" description="Disordered" evidence="5">
    <location>
        <begin position="323"/>
        <end position="388"/>
    </location>
</feature>
<feature type="compositionally biased region" description="Polar residues" evidence="5">
    <location>
        <begin position="730"/>
        <end position="762"/>
    </location>
</feature>
<feature type="domain" description="C3H1-type" evidence="6">
    <location>
        <begin position="231"/>
        <end position="258"/>
    </location>
</feature>
<keyword evidence="3 4" id="KW-0862">Zinc</keyword>
<feature type="compositionally biased region" description="Acidic residues" evidence="5">
    <location>
        <begin position="780"/>
        <end position="791"/>
    </location>
</feature>
<feature type="zinc finger region" description="C3H1-type" evidence="4">
    <location>
        <begin position="231"/>
        <end position="258"/>
    </location>
</feature>
<keyword evidence="2 4" id="KW-0863">Zinc-finger</keyword>
<accession>A0ABQ9LQF5</accession>
<feature type="zinc finger region" description="C3H1-type" evidence="4">
    <location>
        <begin position="172"/>
        <end position="199"/>
    </location>
</feature>